<dbReference type="RefSeq" id="WP_288882367.1">
    <property type="nucleotide sequence ID" value="NZ_CBFGNQ010000011.1"/>
</dbReference>
<organism evidence="1 2">
    <name type="scientific">Pedobacter panaciterrae</name>
    <dbReference type="NCBI Taxonomy" id="363849"/>
    <lineage>
        <taxon>Bacteria</taxon>
        <taxon>Pseudomonadati</taxon>
        <taxon>Bacteroidota</taxon>
        <taxon>Sphingobacteriia</taxon>
        <taxon>Sphingobacteriales</taxon>
        <taxon>Sphingobacteriaceae</taxon>
        <taxon>Pedobacter</taxon>
    </lineage>
</organism>
<keyword evidence="2" id="KW-1185">Reference proteome</keyword>
<accession>A0ABU8NGJ4</accession>
<gene>
    <name evidence="1" type="ORF">WAE58_02715</name>
</gene>
<comment type="caution">
    <text evidence="1">The sequence shown here is derived from an EMBL/GenBank/DDBJ whole genome shotgun (WGS) entry which is preliminary data.</text>
</comment>
<sequence>MRIGLITLLLFCGYATTYAQSFKYPVLNPQGKTIKSLIPAQWKVIDSVYGDLNNDKVEDLALIYEFYAAVKENRAYGDNTTELITEIQRPRMLAVYFKSGRNYKLVTQNNNFILRSEEGGSMGDPLRPLVIADNVLNLAFEGGANWRWKLNYSFKYQDKDWQLTKASNYSYHSGSGDMNSKKYDFVNKKRIITIGKINNKDSGNEIIEQNLTFKTLRTFSSFKKPWTWELGPDEFL</sequence>
<protein>
    <submittedName>
        <fullName evidence="1">Uncharacterized protein</fullName>
    </submittedName>
</protein>
<evidence type="ECO:0000313" key="1">
    <source>
        <dbReference type="EMBL" id="MEJ2901320.1"/>
    </source>
</evidence>
<dbReference type="EMBL" id="JBBEUB010000001">
    <property type="protein sequence ID" value="MEJ2901320.1"/>
    <property type="molecule type" value="Genomic_DNA"/>
</dbReference>
<reference evidence="1 2" key="1">
    <citation type="submission" date="2024-03" db="EMBL/GenBank/DDBJ databases">
        <title>Sequence of Lycoming College Course Isolates.</title>
        <authorList>
            <person name="Plotts O."/>
            <person name="Newman J."/>
        </authorList>
    </citation>
    <scope>NUCLEOTIDE SEQUENCE [LARGE SCALE GENOMIC DNA]</scope>
    <source>
        <strain evidence="1 2">CJB-3</strain>
    </source>
</reference>
<proteinExistence type="predicted"/>
<evidence type="ECO:0000313" key="2">
    <source>
        <dbReference type="Proteomes" id="UP001378956"/>
    </source>
</evidence>
<dbReference type="Proteomes" id="UP001378956">
    <property type="component" value="Unassembled WGS sequence"/>
</dbReference>
<name>A0ABU8NGJ4_9SPHI</name>